<dbReference type="PANTHER" id="PTHR37353">
    <property type="entry name" value="RIKEN CDNA 4921517D22 GENE"/>
    <property type="match status" value="1"/>
</dbReference>
<dbReference type="PANTHER" id="PTHR37353:SF1">
    <property type="entry name" value="RIKEN CDNA 4921517D22 GENE"/>
    <property type="match status" value="1"/>
</dbReference>
<reference evidence="2" key="2">
    <citation type="submission" date="2025-08" db="UniProtKB">
        <authorList>
            <consortium name="Ensembl"/>
        </authorList>
    </citation>
    <scope>IDENTIFICATION</scope>
</reference>
<evidence type="ECO:0000256" key="1">
    <source>
        <dbReference type="SAM" id="MobiDB-lite"/>
    </source>
</evidence>
<reference evidence="2" key="3">
    <citation type="submission" date="2025-09" db="UniProtKB">
        <authorList>
            <consortium name="Ensembl"/>
        </authorList>
    </citation>
    <scope>IDENTIFICATION</scope>
</reference>
<dbReference type="Pfam" id="PF17673">
    <property type="entry name" value="DUF5532"/>
    <property type="match status" value="1"/>
</dbReference>
<dbReference type="AlphaFoldDB" id="H0WJE9"/>
<dbReference type="eggNOG" id="ENOG502TEFM">
    <property type="taxonomic scope" value="Eukaryota"/>
</dbReference>
<sequence>MFPIGDTNPTEDRTKAEPPQCSLPELYASVENFNKKIKKLNLLKTCGISLNEAQKMLTKNLNAMSSAKDTVMRKESLPTQPVFMCSVVKEKEKKPESMTEL</sequence>
<reference evidence="3" key="1">
    <citation type="submission" date="2011-03" db="EMBL/GenBank/DDBJ databases">
        <title>Version 3 of the genome sequence of Otolemur garnettii (Bushbaby).</title>
        <authorList>
            <consortium name="The Broad Institute Genome Sequencing Platform"/>
            <person name="Di Palma F."/>
            <person name="Johnson J."/>
            <person name="Lander E.S."/>
            <person name="Lindblad-Toh K."/>
            <person name="Jaffe D.B."/>
            <person name="Gnerre S."/>
            <person name="MacCallum I."/>
            <person name="Przybylski D."/>
            <person name="Ribeiro F.J."/>
            <person name="Burton J.N."/>
            <person name="Walker B.J."/>
            <person name="Sharpe T."/>
            <person name="Hall G."/>
        </authorList>
    </citation>
    <scope>NUCLEOTIDE SEQUENCE [LARGE SCALE GENOMIC DNA]</scope>
</reference>
<name>H0WJE9_OTOGA</name>
<dbReference type="Proteomes" id="UP000005225">
    <property type="component" value="Unassembled WGS sequence"/>
</dbReference>
<organism evidence="2 3">
    <name type="scientific">Otolemur garnettii</name>
    <name type="common">Small-eared galago</name>
    <name type="synonym">Garnett's greater bushbaby</name>
    <dbReference type="NCBI Taxonomy" id="30611"/>
    <lineage>
        <taxon>Eukaryota</taxon>
        <taxon>Metazoa</taxon>
        <taxon>Chordata</taxon>
        <taxon>Craniata</taxon>
        <taxon>Vertebrata</taxon>
        <taxon>Euteleostomi</taxon>
        <taxon>Mammalia</taxon>
        <taxon>Eutheria</taxon>
        <taxon>Euarchontoglires</taxon>
        <taxon>Primates</taxon>
        <taxon>Strepsirrhini</taxon>
        <taxon>Lorisiformes</taxon>
        <taxon>Galagidae</taxon>
        <taxon>Otolemur</taxon>
    </lineage>
</organism>
<dbReference type="EMBL" id="AAQR03178915">
    <property type="status" value="NOT_ANNOTATED_CDS"/>
    <property type="molecule type" value="Genomic_DNA"/>
</dbReference>
<dbReference type="InParanoid" id="H0WJE9"/>
<dbReference type="InterPro" id="IPR040022">
    <property type="entry name" value="C9orf153-like"/>
</dbReference>
<keyword evidence="3" id="KW-1185">Reference proteome</keyword>
<dbReference type="HOGENOM" id="CLU_180164_0_0_1"/>
<dbReference type="GeneTree" id="ENSGT00940000164155"/>
<proteinExistence type="predicted"/>
<feature type="region of interest" description="Disordered" evidence="1">
    <location>
        <begin position="1"/>
        <end position="20"/>
    </location>
</feature>
<dbReference type="Ensembl" id="ENSOGAT00000001827.2">
    <property type="protein sequence ID" value="ENSOGAP00000001626.2"/>
    <property type="gene ID" value="ENSOGAG00000001827.2"/>
</dbReference>
<evidence type="ECO:0000313" key="2">
    <source>
        <dbReference type="Ensembl" id="ENSOGAP00000001626.2"/>
    </source>
</evidence>
<protein>
    <submittedName>
        <fullName evidence="2">Uncharacterized protein</fullName>
    </submittedName>
</protein>
<accession>H0WJE9</accession>
<evidence type="ECO:0000313" key="3">
    <source>
        <dbReference type="Proteomes" id="UP000005225"/>
    </source>
</evidence>